<reference evidence="4 5" key="1">
    <citation type="journal article" date="2014" name="Nat. Commun.">
        <title>Molecular traces of alternative social organization in a termite genome.</title>
        <authorList>
            <person name="Terrapon N."/>
            <person name="Li C."/>
            <person name="Robertson H.M."/>
            <person name="Ji L."/>
            <person name="Meng X."/>
            <person name="Booth W."/>
            <person name="Chen Z."/>
            <person name="Childers C.P."/>
            <person name="Glastad K.M."/>
            <person name="Gokhale K."/>
            <person name="Gowin J."/>
            <person name="Gronenberg W."/>
            <person name="Hermansen R.A."/>
            <person name="Hu H."/>
            <person name="Hunt B.G."/>
            <person name="Huylmans A.K."/>
            <person name="Khalil S.M."/>
            <person name="Mitchell R.D."/>
            <person name="Munoz-Torres M.C."/>
            <person name="Mustard J.A."/>
            <person name="Pan H."/>
            <person name="Reese J.T."/>
            <person name="Scharf M.E."/>
            <person name="Sun F."/>
            <person name="Vogel H."/>
            <person name="Xiao J."/>
            <person name="Yang W."/>
            <person name="Yang Z."/>
            <person name="Yang Z."/>
            <person name="Zhou J."/>
            <person name="Zhu J."/>
            <person name="Brent C.S."/>
            <person name="Elsik C.G."/>
            <person name="Goodisman M.A."/>
            <person name="Liberles D.A."/>
            <person name="Roe R.M."/>
            <person name="Vargo E.L."/>
            <person name="Vilcinskas A."/>
            <person name="Wang J."/>
            <person name="Bornberg-Bauer E."/>
            <person name="Korb J."/>
            <person name="Zhang G."/>
            <person name="Liebig J."/>
        </authorList>
    </citation>
    <scope>NUCLEOTIDE SEQUENCE [LARGE SCALE GENOMIC DNA]</scope>
    <source>
        <tissue evidence="4">Whole organism</tissue>
    </source>
</reference>
<dbReference type="OMA" id="FNPDAYC"/>
<dbReference type="Gene3D" id="3.30.160.60">
    <property type="entry name" value="Classic Zinc Finger"/>
    <property type="match status" value="5"/>
</dbReference>
<evidence type="ECO:0000256" key="2">
    <source>
        <dbReference type="SAM" id="MobiDB-lite"/>
    </source>
</evidence>
<keyword evidence="1" id="KW-0479">Metal-binding</keyword>
<feature type="region of interest" description="Disordered" evidence="2">
    <location>
        <begin position="477"/>
        <end position="506"/>
    </location>
</feature>
<dbReference type="SMART" id="SM00355">
    <property type="entry name" value="ZnF_C2H2"/>
    <property type="match status" value="13"/>
</dbReference>
<dbReference type="STRING" id="136037.A0A067RGA9"/>
<dbReference type="OrthoDB" id="10020956at2759"/>
<dbReference type="PANTHER" id="PTHR21190:SF1">
    <property type="entry name" value="GH10077P"/>
    <property type="match status" value="1"/>
</dbReference>
<dbReference type="PANTHER" id="PTHR21190">
    <property type="entry name" value="GH10077P"/>
    <property type="match status" value="1"/>
</dbReference>
<gene>
    <name evidence="4" type="ORF">L798_07536</name>
</gene>
<dbReference type="EMBL" id="KK852701">
    <property type="protein sequence ID" value="KDR18132.1"/>
    <property type="molecule type" value="Genomic_DNA"/>
</dbReference>
<dbReference type="SUPFAM" id="SSF57667">
    <property type="entry name" value="beta-beta-alpha zinc fingers"/>
    <property type="match status" value="2"/>
</dbReference>
<dbReference type="InParanoid" id="A0A067RGA9"/>
<dbReference type="PROSITE" id="PS50157">
    <property type="entry name" value="ZINC_FINGER_C2H2_2"/>
    <property type="match status" value="4"/>
</dbReference>
<accession>A0A067RGA9</accession>
<feature type="domain" description="C2H2-type" evidence="3">
    <location>
        <begin position="386"/>
        <end position="414"/>
    </location>
</feature>
<dbReference type="InterPro" id="IPR013087">
    <property type="entry name" value="Znf_C2H2_type"/>
</dbReference>
<evidence type="ECO:0000313" key="4">
    <source>
        <dbReference type="EMBL" id="KDR18132.1"/>
    </source>
</evidence>
<feature type="region of interest" description="Disordered" evidence="2">
    <location>
        <begin position="25"/>
        <end position="115"/>
    </location>
</feature>
<dbReference type="eggNOG" id="ENOG502RMF7">
    <property type="taxonomic scope" value="Eukaryota"/>
</dbReference>
<dbReference type="GO" id="GO:0008270">
    <property type="term" value="F:zinc ion binding"/>
    <property type="evidence" value="ECO:0007669"/>
    <property type="project" value="UniProtKB-KW"/>
</dbReference>
<feature type="domain" description="C2H2-type" evidence="3">
    <location>
        <begin position="626"/>
        <end position="654"/>
    </location>
</feature>
<dbReference type="InterPro" id="IPR036236">
    <property type="entry name" value="Znf_C2H2_sf"/>
</dbReference>
<feature type="compositionally biased region" description="Basic and acidic residues" evidence="2">
    <location>
        <begin position="486"/>
        <end position="503"/>
    </location>
</feature>
<feature type="domain" description="C2H2-type" evidence="3">
    <location>
        <begin position="1224"/>
        <end position="1252"/>
    </location>
</feature>
<keyword evidence="5" id="KW-1185">Reference proteome</keyword>
<dbReference type="Proteomes" id="UP000027135">
    <property type="component" value="Unassembled WGS sequence"/>
</dbReference>
<evidence type="ECO:0000313" key="5">
    <source>
        <dbReference type="Proteomes" id="UP000027135"/>
    </source>
</evidence>
<sequence>MTSAVVDLTAAATGNGIKDTVYSYCEDSSNSSDEPEHHHYEDKALDNVTETPSCKRPFQDSPTEPDQSQAKKRRKQSKPVRLFSLTEPPSEDEVEASSEGKIHSEVTSNSTHKDTKLQLNHTSENDSDLVEIHNHNSSQCLYCPEILHSSEHLKFHTEDGYFQSKLQHTVGFDNLLSGKAEIPLNLSHLPTTNSTSPTDFVMGSLMSEFRNKSNDIMYGTKPPVALPQTSDSGNFGTFVDNKISVPGYMPLAPHLILPIISQNSGLNSTSSVTKPQGQTPNTIQIRIFNPDAFCELCNKEFCNKYFLKTHKANKHGIYVDGPITTIGSAVIPATQYQTPLIQSNLNISRITPPTPVTPNLKTLTATPKISESVIMNQISGNGQTKAFCDICQKKFCNKYFLRRHKAKIHGIDDETLTPSGNATFLNLPDSIRKLDIEERGSASAGSDTGSIVVEAVSNDISEVQELRVDLEIKRSPANSITDESAETSKVKEESEQESEDGRSVGECIENTSIKSIKNSPIPSQQNSKDIALSPSDKLRKLGVINADAFCEICCKEYCNKYFLRTHKMKRHGIYISDGDGKAVGTSSTPWSHNQTSPLNLIVGEQSTNSSDSGEKIRNDFSDSDDPECDICGRRFQSFYLMQVHRAYLHVSELERRGIQTDLTELDEKVQDDVKANCSDENLSKKTVESTCETVSFNNNNVGNSNDGKDTISEDLQKLQTMILQLNNLNVSKMTTCKICSKVSENHYCLTAHMMTEHGILMETQNIDEKQKNPSLEQTDIPPLIDTQTYCFSCKKDFFTHYQLKQHVEEFHNNCPVSTGATTSNTMINSLIKEELDSKSPQETHIPPVNIVGSDKQISMTPTSSYCKICNKGLCNKYFMKTHMQRMHGIEIENGAQIGGVICDICNKELCSKYFLRVHKQKLHGIVEDMSMNHTSRDNTNGPNVQYQLEPDQALKPSELTDLNHRYFSHFTEVCSICDRRFRSTKWLKAHLLSDHGENGIQKWKDLENQYQLISQQEKHQLQTISSSGIINHSSVPPGPTYSPTLKIPNSWSTQDHHRSSRPSAMMPMEGTVETGGHHVLASLFGTGDSSLKSYNCSYCPFTTPVLAFLFIHERSHTGLPTQQLPDPAKPFQCPVCLQRFLQADVFQHHVLTHQFSGVLNPFPGPSPLASYQPQIGNLREQIKFVQQQSPKNDENVERTKTEDKSECEVIEEDTSNTGGGRYKFRCSKCFQRFRSRENCLAHIQNRHISNSTDNLETVPSSSVETTAIKVTPNGLYKCTCCGFSSLHMVIVKKHIRKDHTSEINQFETRQEPETEELLELKDFATDEVKKKLQEAVRTSQVPASYAVPQNQTPFLDQFIMQPFLLEEPNGSRSSEQLQLDRKFVPSLVFLPVKEKLSEPLTVSFTLTPA</sequence>
<feature type="domain" description="C2H2-type" evidence="3">
    <location>
        <begin position="1276"/>
        <end position="1304"/>
    </location>
</feature>
<dbReference type="Pfam" id="PF00096">
    <property type="entry name" value="zf-C2H2"/>
    <property type="match status" value="1"/>
</dbReference>
<evidence type="ECO:0000259" key="3">
    <source>
        <dbReference type="PROSITE" id="PS50157"/>
    </source>
</evidence>
<protein>
    <recommendedName>
        <fullName evidence="3">C2H2-type domain-containing protein</fullName>
    </recommendedName>
</protein>
<organism evidence="4 5">
    <name type="scientific">Zootermopsis nevadensis</name>
    <name type="common">Dampwood termite</name>
    <dbReference type="NCBI Taxonomy" id="136037"/>
    <lineage>
        <taxon>Eukaryota</taxon>
        <taxon>Metazoa</taxon>
        <taxon>Ecdysozoa</taxon>
        <taxon>Arthropoda</taxon>
        <taxon>Hexapoda</taxon>
        <taxon>Insecta</taxon>
        <taxon>Pterygota</taxon>
        <taxon>Neoptera</taxon>
        <taxon>Polyneoptera</taxon>
        <taxon>Dictyoptera</taxon>
        <taxon>Blattodea</taxon>
        <taxon>Blattoidea</taxon>
        <taxon>Termitoidae</taxon>
        <taxon>Termopsidae</taxon>
        <taxon>Zootermopsis</taxon>
    </lineage>
</organism>
<keyword evidence="1" id="KW-0862">Zinc</keyword>
<feature type="compositionally biased region" description="Basic and acidic residues" evidence="2">
    <location>
        <begin position="34"/>
        <end position="45"/>
    </location>
</feature>
<dbReference type="PROSITE" id="PS00028">
    <property type="entry name" value="ZINC_FINGER_C2H2_1"/>
    <property type="match status" value="9"/>
</dbReference>
<proteinExistence type="predicted"/>
<name>A0A067RGA9_ZOONE</name>
<keyword evidence="1" id="KW-0863">Zinc-finger</keyword>
<evidence type="ECO:0000256" key="1">
    <source>
        <dbReference type="PROSITE-ProRule" id="PRU00042"/>
    </source>
</evidence>